<feature type="transmembrane region" description="Helical" evidence="10">
    <location>
        <begin position="202"/>
        <end position="223"/>
    </location>
</feature>
<keyword evidence="2" id="KW-0813">Transport</keyword>
<dbReference type="Pfam" id="PF01554">
    <property type="entry name" value="MatE"/>
    <property type="match status" value="2"/>
</dbReference>
<feature type="transmembrane region" description="Helical" evidence="10">
    <location>
        <begin position="327"/>
        <end position="350"/>
    </location>
</feature>
<evidence type="ECO:0000256" key="1">
    <source>
        <dbReference type="ARBA" id="ARBA00004651"/>
    </source>
</evidence>
<feature type="transmembrane region" description="Helical" evidence="10">
    <location>
        <begin position="362"/>
        <end position="384"/>
    </location>
</feature>
<accession>A0ABM8EQK4</accession>
<keyword evidence="12" id="KW-1185">Reference proteome</keyword>
<feature type="transmembrane region" description="Helical" evidence="10">
    <location>
        <begin position="391"/>
        <end position="412"/>
    </location>
</feature>
<sequence length="452" mass="49087">MAGRSLSERGARRRTKRVSIRRNVISLSLPVLLSSLFQRLVAIVDIFLVGGLGAAAIAATGLGQLLVLVTMTVFWGLATGTTVVVAHLWGSGRRREAKSAAFAACLVCVAMTMVASALGGLYGDRLAAFLGARHEVLTLAAGYIRLVFIYLAFTTGLNILSAIMHGIGNTRTPMRAIILVNILHVLIAWPLIYGAFGLPRLGVTGAAFAINASECIGFLYLLFRAIRLRYLRPGRPDPTLFRRIWRVGWPVALERVAQQSGQLFYAKLIIGYGTAAYAAHQIGVSIESLSFMPGAGMGIAAATLMGQALGARKIRRARISHREALRLAVIVMGTMAIVFLTCPALLIGLFTTDPAVIDKGIVFLRLVAFAQLPLAVSFVYAGSLRGTGDTFYVFLVTLAAMWGIRVCFSWLAADWLHLSLYAVWGVFVVDWYARALAFWGRYRQRDLHAAII</sequence>
<dbReference type="InterPro" id="IPR050222">
    <property type="entry name" value="MATE_MdtK"/>
</dbReference>
<evidence type="ECO:0000256" key="6">
    <source>
        <dbReference type="ARBA" id="ARBA00022989"/>
    </source>
</evidence>
<feature type="transmembrane region" description="Helical" evidence="10">
    <location>
        <begin position="142"/>
        <end position="164"/>
    </location>
</feature>
<name>A0ABM8EQK4_9BACT</name>
<feature type="transmembrane region" description="Helical" evidence="10">
    <location>
        <begin position="264"/>
        <end position="283"/>
    </location>
</feature>
<feature type="transmembrane region" description="Helical" evidence="10">
    <location>
        <begin position="176"/>
        <end position="196"/>
    </location>
</feature>
<evidence type="ECO:0000256" key="9">
    <source>
        <dbReference type="ARBA" id="ARBA00031636"/>
    </source>
</evidence>
<evidence type="ECO:0000256" key="10">
    <source>
        <dbReference type="SAM" id="Phobius"/>
    </source>
</evidence>
<dbReference type="RefSeq" id="WP_282000626.1">
    <property type="nucleotide sequence ID" value="NZ_AP027151.1"/>
</dbReference>
<evidence type="ECO:0000256" key="8">
    <source>
        <dbReference type="ARBA" id="ARBA00023136"/>
    </source>
</evidence>
<reference evidence="11 12" key="1">
    <citation type="submission" date="2022-12" db="EMBL/GenBank/DDBJ databases">
        <title>Polyphasic characterization of Geotalea uranireducens NIT-SL11 newly isolated from a complex of sewage sludge and microbially reduced graphene oxide.</title>
        <authorList>
            <person name="Xie L."/>
            <person name="Yoshida N."/>
            <person name="Meng L."/>
        </authorList>
    </citation>
    <scope>NUCLEOTIDE SEQUENCE [LARGE SCALE GENOMIC DNA]</scope>
    <source>
        <strain evidence="11 12">NIT-SL11</strain>
    </source>
</reference>
<evidence type="ECO:0000256" key="2">
    <source>
        <dbReference type="ARBA" id="ARBA00022448"/>
    </source>
</evidence>
<comment type="subcellular location">
    <subcellularLocation>
        <location evidence="1">Cell membrane</location>
        <topology evidence="1">Multi-pass membrane protein</topology>
    </subcellularLocation>
</comment>
<evidence type="ECO:0000256" key="4">
    <source>
        <dbReference type="ARBA" id="ARBA00022475"/>
    </source>
</evidence>
<keyword evidence="8 10" id="KW-0472">Membrane</keyword>
<feature type="transmembrane region" description="Helical" evidence="10">
    <location>
        <begin position="101"/>
        <end position="122"/>
    </location>
</feature>
<evidence type="ECO:0000256" key="5">
    <source>
        <dbReference type="ARBA" id="ARBA00022692"/>
    </source>
</evidence>
<dbReference type="NCBIfam" id="TIGR00797">
    <property type="entry name" value="matE"/>
    <property type="match status" value="1"/>
</dbReference>
<evidence type="ECO:0000313" key="11">
    <source>
        <dbReference type="EMBL" id="BDV44527.1"/>
    </source>
</evidence>
<keyword evidence="7" id="KW-0406">Ion transport</keyword>
<gene>
    <name evidence="11" type="primary">norM</name>
    <name evidence="11" type="ORF">GURASL_34500</name>
</gene>
<feature type="transmembrane region" description="Helical" evidence="10">
    <location>
        <begin position="418"/>
        <end position="439"/>
    </location>
</feature>
<organism evidence="11 12">
    <name type="scientific">Geotalea uraniireducens</name>
    <dbReference type="NCBI Taxonomy" id="351604"/>
    <lineage>
        <taxon>Bacteria</taxon>
        <taxon>Pseudomonadati</taxon>
        <taxon>Thermodesulfobacteriota</taxon>
        <taxon>Desulfuromonadia</taxon>
        <taxon>Geobacterales</taxon>
        <taxon>Geobacteraceae</taxon>
        <taxon>Geotalea</taxon>
    </lineage>
</organism>
<evidence type="ECO:0000313" key="12">
    <source>
        <dbReference type="Proteomes" id="UP001317705"/>
    </source>
</evidence>
<evidence type="ECO:0000256" key="3">
    <source>
        <dbReference type="ARBA" id="ARBA00022449"/>
    </source>
</evidence>
<protein>
    <recommendedName>
        <fullName evidence="9">Multidrug-efflux transporter</fullName>
    </recommendedName>
</protein>
<dbReference type="CDD" id="cd13137">
    <property type="entry name" value="MATE_NorM_like"/>
    <property type="match status" value="1"/>
</dbReference>
<dbReference type="EMBL" id="AP027151">
    <property type="protein sequence ID" value="BDV44527.1"/>
    <property type="molecule type" value="Genomic_DNA"/>
</dbReference>
<dbReference type="PANTHER" id="PTHR43298:SF2">
    <property type="entry name" value="FMN_FAD EXPORTER YEEO-RELATED"/>
    <property type="match status" value="1"/>
</dbReference>
<dbReference type="PIRSF" id="PIRSF006603">
    <property type="entry name" value="DinF"/>
    <property type="match status" value="1"/>
</dbReference>
<dbReference type="InterPro" id="IPR002528">
    <property type="entry name" value="MATE_fam"/>
</dbReference>
<dbReference type="InterPro" id="IPR048279">
    <property type="entry name" value="MdtK-like"/>
</dbReference>
<feature type="transmembrane region" description="Helical" evidence="10">
    <location>
        <begin position="65"/>
        <end position="89"/>
    </location>
</feature>
<feature type="transmembrane region" description="Helical" evidence="10">
    <location>
        <begin position="289"/>
        <end position="306"/>
    </location>
</feature>
<evidence type="ECO:0000256" key="7">
    <source>
        <dbReference type="ARBA" id="ARBA00023065"/>
    </source>
</evidence>
<keyword evidence="6 10" id="KW-1133">Transmembrane helix</keyword>
<dbReference type="Proteomes" id="UP001317705">
    <property type="component" value="Chromosome"/>
</dbReference>
<dbReference type="PANTHER" id="PTHR43298">
    <property type="entry name" value="MULTIDRUG RESISTANCE PROTEIN NORM-RELATED"/>
    <property type="match status" value="1"/>
</dbReference>
<keyword evidence="5 10" id="KW-0812">Transmembrane</keyword>
<feature type="transmembrane region" description="Helical" evidence="10">
    <location>
        <begin position="40"/>
        <end position="59"/>
    </location>
</feature>
<keyword evidence="4" id="KW-1003">Cell membrane</keyword>
<keyword evidence="3" id="KW-0050">Antiport</keyword>
<proteinExistence type="predicted"/>